<evidence type="ECO:0000256" key="2">
    <source>
        <dbReference type="ARBA" id="ARBA00022630"/>
    </source>
</evidence>
<dbReference type="GO" id="GO:0016614">
    <property type="term" value="F:oxidoreductase activity, acting on CH-OH group of donors"/>
    <property type="evidence" value="ECO:0007669"/>
    <property type="project" value="InterPro"/>
</dbReference>
<evidence type="ECO:0000256" key="3">
    <source>
        <dbReference type="ARBA" id="ARBA00022827"/>
    </source>
</evidence>
<keyword evidence="2" id="KW-0285">Flavoprotein</keyword>
<keyword evidence="3" id="KW-0274">FAD</keyword>
<evidence type="ECO:0000313" key="7">
    <source>
        <dbReference type="EMBL" id="TFE40680.1"/>
    </source>
</evidence>
<dbReference type="InterPro" id="IPR036188">
    <property type="entry name" value="FAD/NAD-bd_sf"/>
</dbReference>
<feature type="domain" description="Glucose-methanol-choline oxidoreductase C-terminal" evidence="6">
    <location>
        <begin position="447"/>
        <end position="572"/>
    </location>
</feature>
<dbReference type="Gene3D" id="3.50.50.60">
    <property type="entry name" value="FAD/NAD(P)-binding domain"/>
    <property type="match status" value="2"/>
</dbReference>
<name>A0A4Y8MT14_9BURK</name>
<dbReference type="InterPro" id="IPR007867">
    <property type="entry name" value="GMC_OxRtase_C"/>
</dbReference>
<dbReference type="GO" id="GO:0050660">
    <property type="term" value="F:flavin adenine dinucleotide binding"/>
    <property type="evidence" value="ECO:0007669"/>
    <property type="project" value="InterPro"/>
</dbReference>
<evidence type="ECO:0000256" key="1">
    <source>
        <dbReference type="ARBA" id="ARBA00010790"/>
    </source>
</evidence>
<dbReference type="RefSeq" id="WP_134463029.1">
    <property type="nucleotide sequence ID" value="NZ_JBHMFL010000149.1"/>
</dbReference>
<dbReference type="Pfam" id="PF05199">
    <property type="entry name" value="GMC_oxred_C"/>
    <property type="match status" value="1"/>
</dbReference>
<proteinExistence type="inferred from homology"/>
<dbReference type="SUPFAM" id="SSF51905">
    <property type="entry name" value="FAD/NAD(P)-binding domain"/>
    <property type="match status" value="1"/>
</dbReference>
<keyword evidence="4" id="KW-0560">Oxidoreductase</keyword>
<reference evidence="7 8" key="1">
    <citation type="submission" date="2019-03" db="EMBL/GenBank/DDBJ databases">
        <title>Complete Genome Sequence of Paraburkholderia dipogonis ICMP 19430T, a Nitrogen-fixing Symbiont of the South African Invasive Legume Dipogon lignosus in New Zealand.</title>
        <authorList>
            <person name="De Meyer S.E."/>
        </authorList>
    </citation>
    <scope>NUCLEOTIDE SEQUENCE [LARGE SCALE GENOMIC DNA]</scope>
    <source>
        <strain evidence="7 8">ICMP 19430</strain>
    </source>
</reference>
<dbReference type="PANTHER" id="PTHR46056:SF12">
    <property type="entry name" value="LONG-CHAIN-ALCOHOL OXIDASE"/>
    <property type="match status" value="1"/>
</dbReference>
<gene>
    <name evidence="7" type="ORF">E2553_28595</name>
</gene>
<evidence type="ECO:0000313" key="8">
    <source>
        <dbReference type="Proteomes" id="UP000297385"/>
    </source>
</evidence>
<dbReference type="GeneID" id="97306924"/>
<comment type="similarity">
    <text evidence="1">Belongs to the GMC oxidoreductase family.</text>
</comment>
<accession>A0A4Y8MT14</accession>
<dbReference type="AlphaFoldDB" id="A0A4Y8MT14"/>
<evidence type="ECO:0000259" key="6">
    <source>
        <dbReference type="Pfam" id="PF05199"/>
    </source>
</evidence>
<feature type="domain" description="Glucose-methanol-choline oxidoreductase N-terminal" evidence="5">
    <location>
        <begin position="235"/>
        <end position="345"/>
    </location>
</feature>
<protein>
    <submittedName>
        <fullName evidence="7">GMC family oxidoreductase</fullName>
    </submittedName>
</protein>
<dbReference type="EMBL" id="SNVI01000002">
    <property type="protein sequence ID" value="TFE40680.1"/>
    <property type="molecule type" value="Genomic_DNA"/>
</dbReference>
<dbReference type="InterPro" id="IPR000172">
    <property type="entry name" value="GMC_OxRdtase_N"/>
</dbReference>
<evidence type="ECO:0000256" key="4">
    <source>
        <dbReference type="ARBA" id="ARBA00023002"/>
    </source>
</evidence>
<comment type="caution">
    <text evidence="7">The sequence shown here is derived from an EMBL/GenBank/DDBJ whole genome shotgun (WGS) entry which is preliminary data.</text>
</comment>
<organism evidence="7 8">
    <name type="scientific">Paraburkholderia dipogonis</name>
    <dbReference type="NCBI Taxonomy" id="1211383"/>
    <lineage>
        <taxon>Bacteria</taxon>
        <taxon>Pseudomonadati</taxon>
        <taxon>Pseudomonadota</taxon>
        <taxon>Betaproteobacteria</taxon>
        <taxon>Burkholderiales</taxon>
        <taxon>Burkholderiaceae</taxon>
        <taxon>Paraburkholderia</taxon>
    </lineage>
</organism>
<dbReference type="SUPFAM" id="SSF54373">
    <property type="entry name" value="FAD-linked reductases, C-terminal domain"/>
    <property type="match status" value="1"/>
</dbReference>
<dbReference type="PANTHER" id="PTHR46056">
    <property type="entry name" value="LONG-CHAIN-ALCOHOL OXIDASE"/>
    <property type="match status" value="1"/>
</dbReference>
<sequence length="594" mass="64676">MANISKPKVDAVVVGMGWSGSIMAIELADAGLTVVGLERGENRDTYPDFAYPKVADELTHVQRFKLMQSLALETVTIRRQAQEVALPLRQYGAFLFGDGVGGSGVHWNGFTYRATEAELKLRSHYEQRYGKNFIPDDMTIQDWPVSAAELEPFYDRFEYVAGTSGKAGNLNGQSVGGGNPFEAPRSRDYALPPLPTAYPSMLFEQAAREVGYHPYPTPASIASKAYTNPYGMQLGPCNFCGYCELFGCYMFSKASPQSCILPALARKPNFELRDRSAVVKVNLDSTGKRAIGVTYIDAQGHTVEQPADIVALCAYQMHNVRLLLLSGIGKPYDPATGEGTVGKNYAYQKNSKIQVFFDKEVAINPFIGSGAGGVVYDDFNADNFDHGPLNFIGGAITFATVTGGRPIAQALVPPGTPKWGSGWKKAVKDHYLHSFAIATQGSVMSYRDNYLDLDPTYKDAYGLPLLRMTFDWKDNEGRMTQFVSHKAADVARAMNPKPQSVAINAGKPGDHFDVGPYQSTHTTGGAIAGDRPDNSVVNKYLQSWDVPNVFVTGACSFPQNLGINPTGTIGAMTYYAAKTIRETYLKNPGPLVQA</sequence>
<evidence type="ECO:0000259" key="5">
    <source>
        <dbReference type="Pfam" id="PF00732"/>
    </source>
</evidence>
<dbReference type="Pfam" id="PF00732">
    <property type="entry name" value="GMC_oxred_N"/>
    <property type="match status" value="1"/>
</dbReference>
<dbReference type="Proteomes" id="UP000297385">
    <property type="component" value="Unassembled WGS sequence"/>
</dbReference>